<dbReference type="AlphaFoldDB" id="K8WSN3"/>
<dbReference type="PATRIC" id="fig|1141662.3.peg.900"/>
<organism evidence="1 2">
    <name type="scientific">Providencia burhodogranariea DSM 19968</name>
    <dbReference type="NCBI Taxonomy" id="1141662"/>
    <lineage>
        <taxon>Bacteria</taxon>
        <taxon>Pseudomonadati</taxon>
        <taxon>Pseudomonadota</taxon>
        <taxon>Gammaproteobacteria</taxon>
        <taxon>Enterobacterales</taxon>
        <taxon>Morganellaceae</taxon>
        <taxon>Providencia</taxon>
    </lineage>
</organism>
<dbReference type="NCBIfam" id="TIGR01863">
    <property type="entry name" value="cas_Csd1"/>
    <property type="match status" value="1"/>
</dbReference>
<dbReference type="CDD" id="cd09757">
    <property type="entry name" value="Cas8c_I-C"/>
    <property type="match status" value="1"/>
</dbReference>
<protein>
    <submittedName>
        <fullName evidence="1">CRISPR-associated protein</fullName>
    </submittedName>
</protein>
<gene>
    <name evidence="1" type="ORF">OOA_04432</name>
</gene>
<dbReference type="HOGENOM" id="CLU_016417_0_0_6"/>
<reference evidence="1 2" key="1">
    <citation type="journal article" date="2012" name="BMC Genomics">
        <title>Comparative genomics of bacteria in the genus Providencia isolated from wild Drosophila melanogaster.</title>
        <authorList>
            <person name="Galac M.R."/>
            <person name="Lazzaro B.P."/>
        </authorList>
    </citation>
    <scope>NUCLEOTIDE SEQUENCE [LARGE SCALE GENOMIC DNA]</scope>
    <source>
        <strain evidence="1 2">DSM 19968</strain>
    </source>
</reference>
<dbReference type="InterPro" id="IPR010144">
    <property type="entry name" value="CRISPR-assoc_prot_Csd1-typ"/>
</dbReference>
<dbReference type="Proteomes" id="UP000009336">
    <property type="component" value="Unassembled WGS sequence"/>
</dbReference>
<keyword evidence="2" id="KW-1185">Reference proteome</keyword>
<accession>K8WSN3</accession>
<dbReference type="OrthoDB" id="5389988at2"/>
<dbReference type="STRING" id="1141662.OOA_04432"/>
<dbReference type="RefSeq" id="WP_008910924.1">
    <property type="nucleotide sequence ID" value="NZ_KB233222.1"/>
</dbReference>
<sequence>MSWIAKLYETYEHAQERYADLPIDEQVMPVSHTIQNAHIHVILDGNGNFINAEVIDKKPIIIPATESSAGRASGLSAHALADKLQYVAGDYAKFGGIKKSGFDLYQAQLTEWVNSGDSPNAVKSILTYINKRSLIYDLIEKHILYVKDGVLLTQWESDEEQPNLFKQLPKEKGILDQGAALVCWSVQVKGIPQSKTWLDRKIQQSWIDFDSKIGGGIDVCYVSGQSLPKATNHPAKLRHSGDKAKLVSANDTSGFTFRGRFANSEQANNVSFEVTQKAHNALRWLINRQGFRTDEQIYVAWAVSGKEIAEPKLEETEEFDFNSMFDNSNDDNSVNHLNDLGATYASELNKYFSGYFSIDGLDTHEQIAIIGLDSATPGRMSIIYYRETIAQEFIDRLHKWQLDLGWWQRKKAEDINNKGKTQLTWSCHAPALFKILNAVYGDVLKSSTSLKKNLISRLYPCIVEGRPLPIDIVNYAFERAINRVAYKSDETWLWQQNIGIACSLYKGYCKRTANKQQNRDYDMALNTTYRSRDYLFGRLLAVANKIEQFALSIGEGNRLTTAERYMTRFVNKPAQTWLAIVNALQPYQQRLHAKYPSYDNAYKSLLSEITDLFEIDDFKLDKKLTPEFLLGFHSQMLWLEQHKLSEGKWIIKNKESNSESQTVSDTI</sequence>
<proteinExistence type="predicted"/>
<evidence type="ECO:0000313" key="2">
    <source>
        <dbReference type="Proteomes" id="UP000009336"/>
    </source>
</evidence>
<dbReference type="EMBL" id="AKKL01000014">
    <property type="protein sequence ID" value="EKT63593.1"/>
    <property type="molecule type" value="Genomic_DNA"/>
</dbReference>
<dbReference type="eggNOG" id="COG5632">
    <property type="taxonomic scope" value="Bacteria"/>
</dbReference>
<comment type="caution">
    <text evidence="1">The sequence shown here is derived from an EMBL/GenBank/DDBJ whole genome shotgun (WGS) entry which is preliminary data.</text>
</comment>
<dbReference type="Pfam" id="PF09709">
    <property type="entry name" value="Cas_Csd1"/>
    <property type="match status" value="1"/>
</dbReference>
<name>K8WSN3_9GAMM</name>
<evidence type="ECO:0000313" key="1">
    <source>
        <dbReference type="EMBL" id="EKT63593.1"/>
    </source>
</evidence>